<dbReference type="GO" id="GO:0005524">
    <property type="term" value="F:ATP binding"/>
    <property type="evidence" value="ECO:0007669"/>
    <property type="project" value="UniProtKB-KW"/>
</dbReference>
<evidence type="ECO:0000256" key="4">
    <source>
        <dbReference type="ARBA" id="ARBA00013255"/>
    </source>
</evidence>
<dbReference type="AlphaFoldDB" id="A0A381W856"/>
<dbReference type="InterPro" id="IPR020559">
    <property type="entry name" value="PRibGlycinamide_synth_CS"/>
</dbReference>
<dbReference type="InterPro" id="IPR016185">
    <property type="entry name" value="PreATP-grasp_dom_sf"/>
</dbReference>
<evidence type="ECO:0000256" key="8">
    <source>
        <dbReference type="ARBA" id="ARBA00022755"/>
    </source>
</evidence>
<feature type="non-terminal residue" evidence="16">
    <location>
        <position position="1"/>
    </location>
</feature>
<dbReference type="FunFam" id="3.40.50.20:FF:000006">
    <property type="entry name" value="Phosphoribosylamine--glycine ligase, chloroplastic"/>
    <property type="match status" value="1"/>
</dbReference>
<evidence type="ECO:0000313" key="16">
    <source>
        <dbReference type="EMBL" id="SVA48740.1"/>
    </source>
</evidence>
<dbReference type="InterPro" id="IPR020561">
    <property type="entry name" value="PRibGlycinamid_synth_ATP-grasp"/>
</dbReference>
<dbReference type="FunFam" id="3.30.470.20:FF:000031">
    <property type="entry name" value="Phosphoribosylamine--glycine ligase"/>
    <property type="match status" value="1"/>
</dbReference>
<dbReference type="FunFam" id="3.90.600.10:FF:000001">
    <property type="entry name" value="Trifunctional purine biosynthetic protein adenosine-3"/>
    <property type="match status" value="1"/>
</dbReference>
<keyword evidence="9" id="KW-0067">ATP-binding</keyword>
<protein>
    <recommendedName>
        <fullName evidence="4">phosphoribosylamine--glycine ligase</fullName>
        <ecNumber evidence="4">6.3.4.13</ecNumber>
    </recommendedName>
    <alternativeName>
        <fullName evidence="13">Glycinamide ribonucleotide synthetase</fullName>
    </alternativeName>
    <alternativeName>
        <fullName evidence="14">Phosphoribosylglycinamide synthetase</fullName>
    </alternativeName>
</protein>
<gene>
    <name evidence="16" type="ORF">METZ01_LOCUS101594</name>
</gene>
<keyword evidence="6" id="KW-0479">Metal-binding</keyword>
<keyword evidence="7" id="KW-0547">Nucleotide-binding</keyword>
<reference evidence="16" key="1">
    <citation type="submission" date="2018-05" db="EMBL/GenBank/DDBJ databases">
        <authorList>
            <person name="Lanie J.A."/>
            <person name="Ng W.-L."/>
            <person name="Kazmierczak K.M."/>
            <person name="Andrzejewski T.M."/>
            <person name="Davidsen T.M."/>
            <person name="Wayne K.J."/>
            <person name="Tettelin H."/>
            <person name="Glass J.I."/>
            <person name="Rusch D."/>
            <person name="Podicherti R."/>
            <person name="Tsui H.-C.T."/>
            <person name="Winkler M.E."/>
        </authorList>
    </citation>
    <scope>NUCLEOTIDE SEQUENCE</scope>
</reference>
<dbReference type="SUPFAM" id="SSF51246">
    <property type="entry name" value="Rudiment single hybrid motif"/>
    <property type="match status" value="1"/>
</dbReference>
<dbReference type="Pfam" id="PF02844">
    <property type="entry name" value="GARS_N"/>
    <property type="match status" value="1"/>
</dbReference>
<dbReference type="PROSITE" id="PS00184">
    <property type="entry name" value="GARS"/>
    <property type="match status" value="1"/>
</dbReference>
<dbReference type="InterPro" id="IPR000115">
    <property type="entry name" value="PRibGlycinamide_synth"/>
</dbReference>
<keyword evidence="5" id="KW-0436">Ligase</keyword>
<evidence type="ECO:0000256" key="9">
    <source>
        <dbReference type="ARBA" id="ARBA00022840"/>
    </source>
</evidence>
<evidence type="ECO:0000256" key="5">
    <source>
        <dbReference type="ARBA" id="ARBA00022598"/>
    </source>
</evidence>
<evidence type="ECO:0000256" key="6">
    <source>
        <dbReference type="ARBA" id="ARBA00022723"/>
    </source>
</evidence>
<comment type="pathway">
    <text evidence="3">Purine metabolism; IMP biosynthesis via de novo pathway; N(1)-(5-phospho-D-ribosyl)glycinamide from 5-phospho-alpha-D-ribose 1-diphosphate: step 2/2.</text>
</comment>
<dbReference type="GO" id="GO:0009113">
    <property type="term" value="P:purine nucleobase biosynthetic process"/>
    <property type="evidence" value="ECO:0007669"/>
    <property type="project" value="InterPro"/>
</dbReference>
<dbReference type="Gene3D" id="3.30.470.20">
    <property type="entry name" value="ATP-grasp fold, B domain"/>
    <property type="match status" value="1"/>
</dbReference>
<dbReference type="PANTHER" id="PTHR43472:SF1">
    <property type="entry name" value="PHOSPHORIBOSYLAMINE--GLYCINE LIGASE, CHLOROPLASTIC"/>
    <property type="match status" value="1"/>
</dbReference>
<dbReference type="PANTHER" id="PTHR43472">
    <property type="entry name" value="PHOSPHORIBOSYLAMINE--GLYCINE LIGASE"/>
    <property type="match status" value="1"/>
</dbReference>
<evidence type="ECO:0000256" key="1">
    <source>
        <dbReference type="ARBA" id="ARBA00001936"/>
    </source>
</evidence>
<feature type="domain" description="ATP-grasp" evidence="15">
    <location>
        <begin position="109"/>
        <end position="316"/>
    </location>
</feature>
<comment type="cofactor">
    <cofactor evidence="1">
        <name>Mn(2+)</name>
        <dbReference type="ChEBI" id="CHEBI:29035"/>
    </cofactor>
</comment>
<dbReference type="InterPro" id="IPR020562">
    <property type="entry name" value="PRibGlycinamide_synth_N"/>
</dbReference>
<evidence type="ECO:0000256" key="2">
    <source>
        <dbReference type="ARBA" id="ARBA00001946"/>
    </source>
</evidence>
<evidence type="ECO:0000256" key="12">
    <source>
        <dbReference type="ARBA" id="ARBA00038345"/>
    </source>
</evidence>
<sequence>VKALVVGGGGREHALAWKLAASRAVEKVYVAPGNAGTAREQKVENTPIASADIDSLARFVENQNIDLTVVGPETPLVNGITDRFRLLNRSCLGPTQSAAKLEGSKAFAKSFMKRHQIPTARYQIFDNTGKALSHAKKMGPPLVIKADGLAAGKGVVVAHTLAQAEFAIRQLLDERRFGAAGDRVILEEFLTGEEVSFICLVSNDQVLPLATSQDHKARDAGDVGPNTGGMGAYSPAPVITPALYERIMRQVIEPTIRGLNRDGISYTGFLYAGLMIDRQGSPRVLEYNCRLGDPETQPIFLRLQSDLAKLCGAALAGELHRIKTQWDSRAALGVVMAAGGYPADYATGDIINGLMDTDDSKVKVFHAGTAIEGGHVVTSGGRVLCVTALGDNVTAAQSTAYQSVHNLHWKQAYFRPDIGHRAVAREQAN</sequence>
<name>A0A381W856_9ZZZZ</name>
<dbReference type="HAMAP" id="MF_00138">
    <property type="entry name" value="GARS"/>
    <property type="match status" value="1"/>
</dbReference>
<keyword evidence="8" id="KW-0658">Purine biosynthesis</keyword>
<dbReference type="InterPro" id="IPR020560">
    <property type="entry name" value="PRibGlycinamide_synth_C-dom"/>
</dbReference>
<dbReference type="InterPro" id="IPR037123">
    <property type="entry name" value="PRibGlycinamide_synth_C_sf"/>
</dbReference>
<accession>A0A381W856</accession>
<dbReference type="SUPFAM" id="SSF56059">
    <property type="entry name" value="Glutathione synthetase ATP-binding domain-like"/>
    <property type="match status" value="1"/>
</dbReference>
<dbReference type="EMBL" id="UINC01011004">
    <property type="protein sequence ID" value="SVA48740.1"/>
    <property type="molecule type" value="Genomic_DNA"/>
</dbReference>
<dbReference type="Gene3D" id="3.30.1490.20">
    <property type="entry name" value="ATP-grasp fold, A domain"/>
    <property type="match status" value="1"/>
</dbReference>
<dbReference type="SMART" id="SM01209">
    <property type="entry name" value="GARS_A"/>
    <property type="match status" value="1"/>
</dbReference>
<evidence type="ECO:0000256" key="13">
    <source>
        <dbReference type="ARBA" id="ARBA00042242"/>
    </source>
</evidence>
<dbReference type="GO" id="GO:0006189">
    <property type="term" value="P:'de novo' IMP biosynthetic process"/>
    <property type="evidence" value="ECO:0007669"/>
    <property type="project" value="UniProtKB-UniPathway"/>
</dbReference>
<evidence type="ECO:0000256" key="3">
    <source>
        <dbReference type="ARBA" id="ARBA00005174"/>
    </source>
</evidence>
<comment type="cofactor">
    <cofactor evidence="2">
        <name>Mg(2+)</name>
        <dbReference type="ChEBI" id="CHEBI:18420"/>
    </cofactor>
</comment>
<dbReference type="InterPro" id="IPR011761">
    <property type="entry name" value="ATP-grasp"/>
</dbReference>
<dbReference type="NCBIfam" id="TIGR00877">
    <property type="entry name" value="purD"/>
    <property type="match status" value="1"/>
</dbReference>
<evidence type="ECO:0000256" key="14">
    <source>
        <dbReference type="ARBA" id="ARBA00042864"/>
    </source>
</evidence>
<dbReference type="UniPathway" id="UPA00074">
    <property type="reaction ID" value="UER00125"/>
</dbReference>
<evidence type="ECO:0000259" key="15">
    <source>
        <dbReference type="PROSITE" id="PS50975"/>
    </source>
</evidence>
<dbReference type="Pfam" id="PF01071">
    <property type="entry name" value="GARS_A"/>
    <property type="match status" value="1"/>
</dbReference>
<dbReference type="PROSITE" id="PS50975">
    <property type="entry name" value="ATP_GRASP"/>
    <property type="match status" value="1"/>
</dbReference>
<dbReference type="GO" id="GO:0004637">
    <property type="term" value="F:phosphoribosylamine-glycine ligase activity"/>
    <property type="evidence" value="ECO:0007669"/>
    <property type="project" value="UniProtKB-EC"/>
</dbReference>
<dbReference type="Pfam" id="PF02843">
    <property type="entry name" value="GARS_C"/>
    <property type="match status" value="1"/>
</dbReference>
<evidence type="ECO:0000256" key="7">
    <source>
        <dbReference type="ARBA" id="ARBA00022741"/>
    </source>
</evidence>
<dbReference type="EC" id="6.3.4.13" evidence="4"/>
<proteinExistence type="inferred from homology"/>
<dbReference type="SMART" id="SM01210">
    <property type="entry name" value="GARS_C"/>
    <property type="match status" value="1"/>
</dbReference>
<evidence type="ECO:0000256" key="10">
    <source>
        <dbReference type="ARBA" id="ARBA00022842"/>
    </source>
</evidence>
<dbReference type="Gene3D" id="3.40.50.20">
    <property type="match status" value="1"/>
</dbReference>
<organism evidence="16">
    <name type="scientific">marine metagenome</name>
    <dbReference type="NCBI Taxonomy" id="408172"/>
    <lineage>
        <taxon>unclassified sequences</taxon>
        <taxon>metagenomes</taxon>
        <taxon>ecological metagenomes</taxon>
    </lineage>
</organism>
<keyword evidence="10" id="KW-0460">Magnesium</keyword>
<dbReference type="SUPFAM" id="SSF52440">
    <property type="entry name" value="PreATP-grasp domain"/>
    <property type="match status" value="1"/>
</dbReference>
<evidence type="ECO:0000256" key="11">
    <source>
        <dbReference type="ARBA" id="ARBA00023211"/>
    </source>
</evidence>
<dbReference type="Gene3D" id="3.90.600.10">
    <property type="entry name" value="Phosphoribosylglycinamide synthetase, C-terminal domain"/>
    <property type="match status" value="1"/>
</dbReference>
<dbReference type="InterPro" id="IPR011054">
    <property type="entry name" value="Rudment_hybrid_motif"/>
</dbReference>
<dbReference type="GO" id="GO:0046872">
    <property type="term" value="F:metal ion binding"/>
    <property type="evidence" value="ECO:0007669"/>
    <property type="project" value="UniProtKB-KW"/>
</dbReference>
<keyword evidence="11" id="KW-0464">Manganese</keyword>
<comment type="similarity">
    <text evidence="12">Belongs to the GARS family.</text>
</comment>
<dbReference type="InterPro" id="IPR013815">
    <property type="entry name" value="ATP_grasp_subdomain_1"/>
</dbReference>